<dbReference type="Gene3D" id="1.10.10.10">
    <property type="entry name" value="Winged helix-like DNA-binding domain superfamily/Winged helix DNA-binding domain"/>
    <property type="match status" value="1"/>
</dbReference>
<dbReference type="InterPro" id="IPR013324">
    <property type="entry name" value="RNA_pol_sigma_r3/r4-like"/>
</dbReference>
<dbReference type="EMBL" id="AWVF01000108">
    <property type="protein sequence ID" value="ERJ96698.1"/>
    <property type="molecule type" value="Genomic_DNA"/>
</dbReference>
<protein>
    <submittedName>
        <fullName evidence="1">Sigma-70, region 4</fullName>
    </submittedName>
</protein>
<dbReference type="STRING" id="411473.RUMCAL_00914"/>
<dbReference type="AlphaFoldDB" id="U2MBM2"/>
<dbReference type="InterPro" id="IPR036388">
    <property type="entry name" value="WH-like_DNA-bd_sf"/>
</dbReference>
<name>U2MBM2_9FIRM</name>
<evidence type="ECO:0000313" key="1">
    <source>
        <dbReference type="EMBL" id="ERJ96698.1"/>
    </source>
</evidence>
<gene>
    <name evidence="1" type="ORF">RUMCAL_00914</name>
</gene>
<sequence length="162" mass="18927">MLFGYFCFIYLTSLEFFCKLTSINQKGVMYMKFRKTRTAARSVYIYRFADGTVAVLHPGEQGVSTEIIDFLHKLDDREVYRNLKQRKVKEHCAKPVDTEVESLEIQRLHEVVSSLTLKQQDTYRRVVVEGNPMTQVAREEGVSETAIRHRMAKIKAQIKKKF</sequence>
<evidence type="ECO:0000313" key="2">
    <source>
        <dbReference type="Proteomes" id="UP000016662"/>
    </source>
</evidence>
<dbReference type="Proteomes" id="UP000016662">
    <property type="component" value="Unassembled WGS sequence"/>
</dbReference>
<keyword evidence="2" id="KW-1185">Reference proteome</keyword>
<dbReference type="eggNOG" id="COG1595">
    <property type="taxonomic scope" value="Bacteria"/>
</dbReference>
<organism evidence="1 2">
    <name type="scientific">Ruminococcus callidus ATCC 27760</name>
    <dbReference type="NCBI Taxonomy" id="411473"/>
    <lineage>
        <taxon>Bacteria</taxon>
        <taxon>Bacillati</taxon>
        <taxon>Bacillota</taxon>
        <taxon>Clostridia</taxon>
        <taxon>Eubacteriales</taxon>
        <taxon>Oscillospiraceae</taxon>
        <taxon>Ruminococcus</taxon>
    </lineage>
</organism>
<dbReference type="PATRIC" id="fig|411473.3.peg.749"/>
<proteinExistence type="predicted"/>
<dbReference type="HOGENOM" id="CLU_1634154_0_0_9"/>
<reference evidence="1 2" key="1">
    <citation type="submission" date="2013-07" db="EMBL/GenBank/DDBJ databases">
        <authorList>
            <person name="Weinstock G."/>
            <person name="Sodergren E."/>
            <person name="Wylie T."/>
            <person name="Fulton L."/>
            <person name="Fulton R."/>
            <person name="Fronick C."/>
            <person name="O'Laughlin M."/>
            <person name="Godfrey J."/>
            <person name="Miner T."/>
            <person name="Herter B."/>
            <person name="Appelbaum E."/>
            <person name="Cordes M."/>
            <person name="Lek S."/>
            <person name="Wollam A."/>
            <person name="Pepin K.H."/>
            <person name="Palsikar V.B."/>
            <person name="Mitreva M."/>
            <person name="Wilson R.K."/>
        </authorList>
    </citation>
    <scope>NUCLEOTIDE SEQUENCE [LARGE SCALE GENOMIC DNA]</scope>
    <source>
        <strain evidence="1 2">ATCC 27760</strain>
    </source>
</reference>
<dbReference type="SUPFAM" id="SSF88659">
    <property type="entry name" value="Sigma3 and sigma4 domains of RNA polymerase sigma factors"/>
    <property type="match status" value="1"/>
</dbReference>
<accession>U2MBM2</accession>
<comment type="caution">
    <text evidence="1">The sequence shown here is derived from an EMBL/GenBank/DDBJ whole genome shotgun (WGS) entry which is preliminary data.</text>
</comment>